<organism evidence="2 3">
    <name type="scientific">Heracleum sosnowskyi</name>
    <dbReference type="NCBI Taxonomy" id="360622"/>
    <lineage>
        <taxon>Eukaryota</taxon>
        <taxon>Viridiplantae</taxon>
        <taxon>Streptophyta</taxon>
        <taxon>Embryophyta</taxon>
        <taxon>Tracheophyta</taxon>
        <taxon>Spermatophyta</taxon>
        <taxon>Magnoliopsida</taxon>
        <taxon>eudicotyledons</taxon>
        <taxon>Gunneridae</taxon>
        <taxon>Pentapetalae</taxon>
        <taxon>asterids</taxon>
        <taxon>campanulids</taxon>
        <taxon>Apiales</taxon>
        <taxon>Apiaceae</taxon>
        <taxon>Apioideae</taxon>
        <taxon>apioid superclade</taxon>
        <taxon>Tordylieae</taxon>
        <taxon>Tordyliinae</taxon>
        <taxon>Heracleum</taxon>
    </lineage>
</organism>
<dbReference type="EMBL" id="JAUIZM010000001">
    <property type="protein sequence ID" value="KAK1401947.1"/>
    <property type="molecule type" value="Genomic_DNA"/>
</dbReference>
<protein>
    <submittedName>
        <fullName evidence="2">Uncharacterized protein</fullName>
    </submittedName>
</protein>
<dbReference type="Proteomes" id="UP001237642">
    <property type="component" value="Unassembled WGS sequence"/>
</dbReference>
<comment type="caution">
    <text evidence="2">The sequence shown here is derived from an EMBL/GenBank/DDBJ whole genome shotgun (WGS) entry which is preliminary data.</text>
</comment>
<evidence type="ECO:0000313" key="2">
    <source>
        <dbReference type="EMBL" id="KAK1401947.1"/>
    </source>
</evidence>
<name>A0AAD8JCR7_9APIA</name>
<sequence length="173" mass="18885">MKSLFSFYKRDGSDSTRTPAPASSNSVPVTPHQPNHLPIDEMEVIVETPNKPANQTDPGLRDPICTFPVNQQDLIRMEITQLLQGMMIDKELAGSIRGDAKVSSTKTLLQALRDDGWANFLQSVQQFVDDHGLEMPNMGAAYSMGTGRGCLLSAPNASVAQTGTEFGEDDWQC</sequence>
<proteinExistence type="predicted"/>
<reference evidence="2" key="2">
    <citation type="submission" date="2023-05" db="EMBL/GenBank/DDBJ databases">
        <authorList>
            <person name="Schelkunov M.I."/>
        </authorList>
    </citation>
    <scope>NUCLEOTIDE SEQUENCE</scope>
    <source>
        <strain evidence="2">Hsosn_3</strain>
        <tissue evidence="2">Leaf</tissue>
    </source>
</reference>
<feature type="region of interest" description="Disordered" evidence="1">
    <location>
        <begin position="8"/>
        <end position="35"/>
    </location>
</feature>
<evidence type="ECO:0000256" key="1">
    <source>
        <dbReference type="SAM" id="MobiDB-lite"/>
    </source>
</evidence>
<evidence type="ECO:0000313" key="3">
    <source>
        <dbReference type="Proteomes" id="UP001237642"/>
    </source>
</evidence>
<dbReference type="AlphaFoldDB" id="A0AAD8JCR7"/>
<accession>A0AAD8JCR7</accession>
<gene>
    <name evidence="2" type="ORF">POM88_001552</name>
</gene>
<reference evidence="2" key="1">
    <citation type="submission" date="2023-02" db="EMBL/GenBank/DDBJ databases">
        <title>Genome of toxic invasive species Heracleum sosnowskyi carries increased number of genes despite the absence of recent whole-genome duplications.</title>
        <authorList>
            <person name="Schelkunov M."/>
            <person name="Shtratnikova V."/>
            <person name="Makarenko M."/>
            <person name="Klepikova A."/>
            <person name="Omelchenko D."/>
            <person name="Novikova G."/>
            <person name="Obukhova E."/>
            <person name="Bogdanov V."/>
            <person name="Penin A."/>
            <person name="Logacheva M."/>
        </authorList>
    </citation>
    <scope>NUCLEOTIDE SEQUENCE</scope>
    <source>
        <strain evidence="2">Hsosn_3</strain>
        <tissue evidence="2">Leaf</tissue>
    </source>
</reference>
<keyword evidence="3" id="KW-1185">Reference proteome</keyword>
<feature type="compositionally biased region" description="Polar residues" evidence="1">
    <location>
        <begin position="15"/>
        <end position="28"/>
    </location>
</feature>